<dbReference type="InterPro" id="IPR010897">
    <property type="entry name" value="Spore_II_P"/>
</dbReference>
<dbReference type="Pfam" id="PF07454">
    <property type="entry name" value="SpoIIP"/>
    <property type="match status" value="1"/>
</dbReference>
<gene>
    <name evidence="2" type="ORF">CAAU_2308</name>
</gene>
<dbReference type="EMBL" id="CAKP01000122">
    <property type="protein sequence ID" value="CCJ34392.1"/>
    <property type="molecule type" value="Genomic_DNA"/>
</dbReference>
<dbReference type="Proteomes" id="UP000007652">
    <property type="component" value="Unassembled WGS sequence"/>
</dbReference>
<dbReference type="RefSeq" id="WP_008909646.1">
    <property type="nucleotide sequence ID" value="NZ_CAKP01000122.1"/>
</dbReference>
<accession>I7J6C9</accession>
<keyword evidence="1" id="KW-1133">Transmembrane helix</keyword>
<name>I7J6C9_9CLOT</name>
<comment type="caution">
    <text evidence="2">The sequence shown here is derived from an EMBL/GenBank/DDBJ whole genome shotgun (WGS) entry which is preliminary data.</text>
</comment>
<protein>
    <submittedName>
        <fullName evidence="2">Stage II sporulation protein P</fullName>
    </submittedName>
</protein>
<evidence type="ECO:0000256" key="1">
    <source>
        <dbReference type="SAM" id="Phobius"/>
    </source>
</evidence>
<sequence length="365" mass="42027">MHKRLNWMLILEYLGKIGVFLILLKLLLSYVLPIMLIFFNSKYKLNTYQFLLVQATPMLSMYQEDDEEDINWFSVITKNLTGIDFYDYKTLLISSIPMMGEVEQQILAIKESGPIVVIPRTEVALEDEEEIQDEEAINNSSQEKEETAINIIEQAKANPPQKRKLDPKKPLILIYHTHTTESYNPDGKGQNFTTDSNLNLIRVGAELKKELEEKYGISTIHDTTFHDIPKREGAYFKSRPTVQKYLKKYDSFKIIIDLHRDANVGKNKSTAIIGNERYGRVMFVVDTLNRNHTRNNVLASKINDKFNYLYPGFSRGIMYKQSKSHYNQDLSSKIVLIEVGSNENSLEEAINSAKVIARVLAECID</sequence>
<dbReference type="STRING" id="857293.CAAU_2308"/>
<proteinExistence type="predicted"/>
<evidence type="ECO:0000313" key="3">
    <source>
        <dbReference type="Proteomes" id="UP000007652"/>
    </source>
</evidence>
<keyword evidence="3" id="KW-1185">Reference proteome</keyword>
<reference evidence="2 3" key="1">
    <citation type="journal article" date="2011" name="J. Bacteriol.">
        <title>Draft genome sequence of Caloramator australicus strain RC3T, a thermoanaerobe from the Great Artesian Basin of Australia.</title>
        <authorList>
            <person name="Ogg C.D."/>
            <person name="Patel B.K.C."/>
        </authorList>
    </citation>
    <scope>NUCLEOTIDE SEQUENCE [LARGE SCALE GENOMIC DNA]</scope>
    <source>
        <strain evidence="2 3">RC3</strain>
    </source>
</reference>
<dbReference type="AlphaFoldDB" id="I7J6C9"/>
<dbReference type="NCBIfam" id="TIGR02867">
    <property type="entry name" value="spore_II_P"/>
    <property type="match status" value="1"/>
</dbReference>
<feature type="transmembrane region" description="Helical" evidence="1">
    <location>
        <begin position="17"/>
        <end position="39"/>
    </location>
</feature>
<keyword evidence="1" id="KW-0812">Transmembrane</keyword>
<organism evidence="2 3">
    <name type="scientific">Caloramator australicus RC3</name>
    <dbReference type="NCBI Taxonomy" id="857293"/>
    <lineage>
        <taxon>Bacteria</taxon>
        <taxon>Bacillati</taxon>
        <taxon>Bacillota</taxon>
        <taxon>Clostridia</taxon>
        <taxon>Eubacteriales</taxon>
        <taxon>Clostridiaceae</taxon>
        <taxon>Caloramator</taxon>
    </lineage>
</organism>
<dbReference type="eggNOG" id="COG0860">
    <property type="taxonomic scope" value="Bacteria"/>
</dbReference>
<keyword evidence="1" id="KW-0472">Membrane</keyword>
<evidence type="ECO:0000313" key="2">
    <source>
        <dbReference type="EMBL" id="CCJ34392.1"/>
    </source>
</evidence>